<name>A0A1G8CM08_9ACTN</name>
<accession>A0A1G8CM08</accession>
<dbReference type="EMBL" id="FNDJ01000002">
    <property type="protein sequence ID" value="SDH46465.1"/>
    <property type="molecule type" value="Genomic_DNA"/>
</dbReference>
<organism evidence="1 2">
    <name type="scientific">Nonomuraea jiangxiensis</name>
    <dbReference type="NCBI Taxonomy" id="633440"/>
    <lineage>
        <taxon>Bacteria</taxon>
        <taxon>Bacillati</taxon>
        <taxon>Actinomycetota</taxon>
        <taxon>Actinomycetes</taxon>
        <taxon>Streptosporangiales</taxon>
        <taxon>Streptosporangiaceae</taxon>
        <taxon>Nonomuraea</taxon>
    </lineage>
</organism>
<proteinExistence type="predicted"/>
<keyword evidence="2" id="KW-1185">Reference proteome</keyword>
<sequence length="277" mass="30712">MTKPALPRMRIEVAGPNRFWVRQETRTVLLAKVARWNYGVHYLRLPGAVPVLPPITAASARTAPSWPHQYASWLATAPGPLHAGWWSLRAWQPPWPESVWRREVADADPVGYLDWLEGWQGVVPMRRLPAADEGRVKAYRKLAQEGLLPPLLLWWISGLDGWLLLDGHARLAAALAERLIPPMLSLYLAPSPVQIDEAITNAMWHDSVTAEGLEHARRAGRAGVDSAVRVQQRHFAGVYAAIPSERERTRAWPLPGGVPAWQNAATAAPPGWPTDPG</sequence>
<protein>
    <submittedName>
        <fullName evidence="1">Uncharacterized protein</fullName>
    </submittedName>
</protein>
<dbReference type="AlphaFoldDB" id="A0A1G8CM08"/>
<gene>
    <name evidence="1" type="ORF">SAMN05421869_102334</name>
</gene>
<reference evidence="1 2" key="1">
    <citation type="submission" date="2016-10" db="EMBL/GenBank/DDBJ databases">
        <authorList>
            <person name="de Groot N.N."/>
        </authorList>
    </citation>
    <scope>NUCLEOTIDE SEQUENCE [LARGE SCALE GENOMIC DNA]</scope>
    <source>
        <strain evidence="1 2">CGMCC 4.6533</strain>
    </source>
</reference>
<evidence type="ECO:0000313" key="2">
    <source>
        <dbReference type="Proteomes" id="UP000199202"/>
    </source>
</evidence>
<dbReference type="Proteomes" id="UP000199202">
    <property type="component" value="Unassembled WGS sequence"/>
</dbReference>
<evidence type="ECO:0000313" key="1">
    <source>
        <dbReference type="EMBL" id="SDH46465.1"/>
    </source>
</evidence>
<dbReference type="STRING" id="633440.SAMN05421869_102334"/>